<evidence type="ECO:0000313" key="4">
    <source>
        <dbReference type="Proteomes" id="UP000623967"/>
    </source>
</evidence>
<dbReference type="Proteomes" id="UP000623967">
    <property type="component" value="Unassembled WGS sequence"/>
</dbReference>
<dbReference type="PROSITE" id="PS50975">
    <property type="entry name" value="ATP_GRASP"/>
    <property type="match status" value="1"/>
</dbReference>
<keyword evidence="1" id="KW-0547">Nucleotide-binding</keyword>
<dbReference type="Gene3D" id="3.30.1490.20">
    <property type="entry name" value="ATP-grasp fold, A domain"/>
    <property type="match status" value="1"/>
</dbReference>
<feature type="domain" description="ATP-grasp" evidence="2">
    <location>
        <begin position="113"/>
        <end position="350"/>
    </location>
</feature>
<dbReference type="InterPro" id="IPR011761">
    <property type="entry name" value="ATP-grasp"/>
</dbReference>
<dbReference type="EMBL" id="JAESWB010000380">
    <property type="protein sequence ID" value="MBL4955088.1"/>
    <property type="molecule type" value="Genomic_DNA"/>
</dbReference>
<gene>
    <name evidence="3" type="ORF">JK635_23300</name>
</gene>
<dbReference type="SUPFAM" id="SSF56059">
    <property type="entry name" value="Glutathione synthetase ATP-binding domain-like"/>
    <property type="match status" value="1"/>
</dbReference>
<reference evidence="3 4" key="1">
    <citation type="submission" date="2021-01" db="EMBL/GenBank/DDBJ databases">
        <title>Genome public.</title>
        <authorList>
            <person name="Liu C."/>
            <person name="Sun Q."/>
        </authorList>
    </citation>
    <scope>NUCLEOTIDE SEQUENCE [LARGE SCALE GENOMIC DNA]</scope>
    <source>
        <strain evidence="3 4">YIM B02564</strain>
    </source>
</reference>
<protein>
    <submittedName>
        <fullName evidence="3">YheC/YheD family protein</fullName>
    </submittedName>
</protein>
<proteinExistence type="predicted"/>
<dbReference type="InterPro" id="IPR026838">
    <property type="entry name" value="YheC/D"/>
</dbReference>
<evidence type="ECO:0000256" key="1">
    <source>
        <dbReference type="PROSITE-ProRule" id="PRU00409"/>
    </source>
</evidence>
<dbReference type="InterPro" id="IPR013815">
    <property type="entry name" value="ATP_grasp_subdomain_1"/>
</dbReference>
<comment type="caution">
    <text evidence="3">The sequence shown here is derived from an EMBL/GenBank/DDBJ whole genome shotgun (WGS) entry which is preliminary data.</text>
</comment>
<evidence type="ECO:0000313" key="3">
    <source>
        <dbReference type="EMBL" id="MBL4955088.1"/>
    </source>
</evidence>
<keyword evidence="4" id="KW-1185">Reference proteome</keyword>
<evidence type="ECO:0000259" key="2">
    <source>
        <dbReference type="PROSITE" id="PS50975"/>
    </source>
</evidence>
<keyword evidence="1" id="KW-0067">ATP-binding</keyword>
<sequence>MIAFGIMTLTPDSEATYLTEIARLAKKFDIECFWFIPSQINPYSQQVKGKRFDSLTNQWVDGDFPIPSVLYDRCFYGDDDHSKQCLPIVSWLKNRNDITFLGYGLPNKLELYESLKDSILSPYLPVSVFVSDSEMVFQELEARRKIVLKPINGSQGHGIYYIKKNDNSFHVKTEKQKQIISRIFPNKLKLLRWLKPLIQAKKYLLQPYLELYDQSLQPFDIRILLQKNEQGIWTERGRGIRTGTMGGILSNLSAGGIVKNFTEWADTLPPTTAEYIRSELNYILNHLPLLLESKFLPLFEIGVDIGIAKNGSIWILDLNSKPGRKVILQTAPEMKETLIHAPLLYAKHLLGLEQQERKSFYAKTLSH</sequence>
<name>A0ABS1TUV4_9BACI</name>
<accession>A0ABS1TUV4</accession>
<dbReference type="Pfam" id="PF14398">
    <property type="entry name" value="ATPgrasp_YheCD"/>
    <property type="match status" value="1"/>
</dbReference>
<organism evidence="3 4">
    <name type="scientific">Neobacillus paridis</name>
    <dbReference type="NCBI Taxonomy" id="2803862"/>
    <lineage>
        <taxon>Bacteria</taxon>
        <taxon>Bacillati</taxon>
        <taxon>Bacillota</taxon>
        <taxon>Bacilli</taxon>
        <taxon>Bacillales</taxon>
        <taxon>Bacillaceae</taxon>
        <taxon>Neobacillus</taxon>
    </lineage>
</organism>
<dbReference type="RefSeq" id="WP_202656350.1">
    <property type="nucleotide sequence ID" value="NZ_JAESWB010000380.1"/>
</dbReference>